<evidence type="ECO:0000313" key="2">
    <source>
        <dbReference type="Proteomes" id="UP001205843"/>
    </source>
</evidence>
<reference evidence="1" key="1">
    <citation type="submission" date="2022-03" db="EMBL/GenBank/DDBJ databases">
        <title>Genomic Encyclopedia of Type Strains, Phase III (KMG-III): the genomes of soil and plant-associated and newly described type strains.</title>
        <authorList>
            <person name="Whitman W."/>
        </authorList>
    </citation>
    <scope>NUCLEOTIDE SEQUENCE</scope>
    <source>
        <strain evidence="1">ANL 6-2</strain>
    </source>
</reference>
<sequence>MSEQRWYLGTTGFSFPDWGRSFYPGSLGAAARLGWYARQFNALELDTTFHAIPPRERASAWAAAVPQGFRFAAKAPKTLTHGELKLDGPVAKRTVPRLLKALEPLGPKLAVVLLQFPPSFRFRRFAELESLLGGLPTGHCRYAVELRHADWWHRQTAELFQELGIAWVTADEADRSVAGLPPHRVPQGCYQPRSAPRTADFLYLRWLGQHEQFPDLGREHLDPQPRLQWWYRQLSTTLAAQSAPGGVFGFFNNGFAGHAPASCRRFMAMVRGEETAREAPVRQPGLFDRS</sequence>
<comment type="caution">
    <text evidence="1">The sequence shown here is derived from an EMBL/GenBank/DDBJ whole genome shotgun (WGS) entry which is preliminary data.</text>
</comment>
<dbReference type="AlphaFoldDB" id="A0AAE3G5S6"/>
<protein>
    <submittedName>
        <fullName evidence="1">Uncharacterized protein YecE (DUF72 family)</fullName>
    </submittedName>
</protein>
<dbReference type="RefSeq" id="WP_253479101.1">
    <property type="nucleotide sequence ID" value="NZ_JALJXV010000006.1"/>
</dbReference>
<dbReference type="EMBL" id="JALJXV010000006">
    <property type="protein sequence ID" value="MCP1675554.1"/>
    <property type="molecule type" value="Genomic_DNA"/>
</dbReference>
<dbReference type="Gene3D" id="3.20.20.410">
    <property type="entry name" value="Protein of unknown function UPF0759"/>
    <property type="match status" value="1"/>
</dbReference>
<organism evidence="1 2">
    <name type="scientific">Natronocella acetinitrilica</name>
    <dbReference type="NCBI Taxonomy" id="414046"/>
    <lineage>
        <taxon>Bacteria</taxon>
        <taxon>Pseudomonadati</taxon>
        <taxon>Pseudomonadota</taxon>
        <taxon>Gammaproteobacteria</taxon>
        <taxon>Chromatiales</taxon>
        <taxon>Ectothiorhodospiraceae</taxon>
        <taxon>Natronocella</taxon>
    </lineage>
</organism>
<accession>A0AAE3G5S6</accession>
<dbReference type="InterPro" id="IPR036520">
    <property type="entry name" value="UPF0759_sf"/>
</dbReference>
<proteinExistence type="predicted"/>
<dbReference type="Proteomes" id="UP001205843">
    <property type="component" value="Unassembled WGS sequence"/>
</dbReference>
<evidence type="ECO:0000313" key="1">
    <source>
        <dbReference type="EMBL" id="MCP1675554.1"/>
    </source>
</evidence>
<dbReference type="SUPFAM" id="SSF117396">
    <property type="entry name" value="TM1631-like"/>
    <property type="match status" value="1"/>
</dbReference>
<name>A0AAE3G5S6_9GAMM</name>
<keyword evidence="2" id="KW-1185">Reference proteome</keyword>
<dbReference type="PANTHER" id="PTHR30348">
    <property type="entry name" value="UNCHARACTERIZED PROTEIN YECE"/>
    <property type="match status" value="1"/>
</dbReference>
<dbReference type="InterPro" id="IPR002763">
    <property type="entry name" value="DUF72"/>
</dbReference>
<gene>
    <name evidence="1" type="ORF">J2T57_002704</name>
</gene>
<dbReference type="Pfam" id="PF01904">
    <property type="entry name" value="DUF72"/>
    <property type="match status" value="1"/>
</dbReference>
<dbReference type="PANTHER" id="PTHR30348:SF4">
    <property type="entry name" value="DUF72 DOMAIN-CONTAINING PROTEIN"/>
    <property type="match status" value="1"/>
</dbReference>